<gene>
    <name evidence="6" type="ORF">TWF730_006630</name>
</gene>
<dbReference type="PANTHER" id="PTHR47429:SF9">
    <property type="entry name" value="PAS DOMAIN-CONTAINING PROTEIN"/>
    <property type="match status" value="1"/>
</dbReference>
<feature type="compositionally biased region" description="Basic and acidic residues" evidence="4">
    <location>
        <begin position="34"/>
        <end position="43"/>
    </location>
</feature>
<feature type="compositionally biased region" description="Acidic residues" evidence="4">
    <location>
        <begin position="202"/>
        <end position="211"/>
    </location>
</feature>
<evidence type="ECO:0000313" key="6">
    <source>
        <dbReference type="EMBL" id="KAK6360489.1"/>
    </source>
</evidence>
<reference evidence="6 7" key="1">
    <citation type="submission" date="2019-10" db="EMBL/GenBank/DDBJ databases">
        <authorList>
            <person name="Palmer J.M."/>
        </authorList>
    </citation>
    <scope>NUCLEOTIDE SEQUENCE [LARGE SCALE GENOMIC DNA]</scope>
    <source>
        <strain evidence="6 7">TWF730</strain>
    </source>
</reference>
<evidence type="ECO:0000259" key="5">
    <source>
        <dbReference type="PROSITE" id="PS50113"/>
    </source>
</evidence>
<name>A0AAV9VF83_9PEZI</name>
<sequence length="900" mass="101375">MDLLRRISGSSTSSSDDNPFRRSISLGPLRRKSSKDSNKDRKIKKALRDQIKEYNSNQQQAYTSSPQSPLVKSRTASLLESPLLEEDTVSSPRPIRPSDERMYSHANDSNSNHSDENDLPLGVVFAGLSPRRESMLSIPFTLPKLTQNRRISEHIDPTHIGISSMNTVGTMSTMSLASSSSIPRSMTQNRRKSEAVSYFDDHMEEEEEEEASGAATRKEEPKQDRRFDKIVPYASVLPDVPEIQSASSSYSGRNFEARGSIVSFVTTNSSAPSPTNNATSSGSKRKILPYIPDDETYSYDLLPPTENQPTRQERFAAEEIEELSQKLYSKDHLKAITSDPTLLHSFSRFLASYRPSASMDLLTYYLNAKKAIKAINYANALAESLGPSPAPDRSWIHTEDEGITPVNKVLQRKASDAFKILTEQELPRYVSWVYTEIVTYNIQKKITGSEIRYLEESADQLGEVFCLTDPQRQDNPIIFASEEFHRATQYPISYVSGRNCRFLQGPKTQRHSIARLRDAIRQGHEITECFLNYKRDGTPFFNLVMVAPLLDSKGQVRYFIGAQIDVTTLVKNFVGLEGFGQLMTKQRRQSEVLDMDLDLDLVRPKHEEFKQLADLFSAEEIEKVNETGGQLYKDHKVQDPLEDLFAENRSVGEDSTIEPLFPPGSFDGTSEPEDAPQDKKPKATSPINFWSSSLKGVYRNYILVRPYPSLRILFASPSMRTPGILQSPLMSKIGGTEHVREELENALSNSRGITIKVRWLSKLEEQNPKKSEFLGRERWLHCTPLFDANGAVGVWMIVVVDEDSNLETISHHEYDISDLHGLNLGLERRPISSSTDSYRLSTSIDIGGLIRNGLACGYVRKPRDAPVIQNPEDWRNQNGNCDFVFDVPPEGEASTSQVQL</sequence>
<dbReference type="EMBL" id="JAVHNS010000003">
    <property type="protein sequence ID" value="KAK6360489.1"/>
    <property type="molecule type" value="Genomic_DNA"/>
</dbReference>
<dbReference type="PANTHER" id="PTHR47429">
    <property type="entry name" value="PROTEIN TWIN LOV 1"/>
    <property type="match status" value="1"/>
</dbReference>
<comment type="caution">
    <text evidence="6">The sequence shown here is derived from an EMBL/GenBank/DDBJ whole genome shotgun (WGS) entry which is preliminary data.</text>
</comment>
<dbReference type="PROSITE" id="PS50113">
    <property type="entry name" value="PAC"/>
    <property type="match status" value="1"/>
</dbReference>
<dbReference type="InterPro" id="IPR035965">
    <property type="entry name" value="PAS-like_dom_sf"/>
</dbReference>
<feature type="domain" description="PAC" evidence="5">
    <location>
        <begin position="524"/>
        <end position="578"/>
    </location>
</feature>
<dbReference type="AlphaFoldDB" id="A0AAV9VF83"/>
<keyword evidence="1" id="KW-0285">Flavoprotein</keyword>
<evidence type="ECO:0000313" key="7">
    <source>
        <dbReference type="Proteomes" id="UP001373714"/>
    </source>
</evidence>
<dbReference type="Proteomes" id="UP001373714">
    <property type="component" value="Unassembled WGS sequence"/>
</dbReference>
<protein>
    <recommendedName>
        <fullName evidence="5">PAC domain-containing protein</fullName>
    </recommendedName>
</protein>
<feature type="region of interest" description="Disordered" evidence="4">
    <location>
        <begin position="200"/>
        <end position="226"/>
    </location>
</feature>
<keyword evidence="3" id="KW-0157">Chromophore</keyword>
<dbReference type="Gene3D" id="3.30.450.20">
    <property type="entry name" value="PAS domain"/>
    <property type="match status" value="1"/>
</dbReference>
<organism evidence="6 7">
    <name type="scientific">Orbilia blumenaviensis</name>
    <dbReference type="NCBI Taxonomy" id="1796055"/>
    <lineage>
        <taxon>Eukaryota</taxon>
        <taxon>Fungi</taxon>
        <taxon>Dikarya</taxon>
        <taxon>Ascomycota</taxon>
        <taxon>Pezizomycotina</taxon>
        <taxon>Orbiliomycetes</taxon>
        <taxon>Orbiliales</taxon>
        <taxon>Orbiliaceae</taxon>
        <taxon>Orbilia</taxon>
    </lineage>
</organism>
<accession>A0AAV9VF83</accession>
<dbReference type="GO" id="GO:0005634">
    <property type="term" value="C:nucleus"/>
    <property type="evidence" value="ECO:0007669"/>
    <property type="project" value="TreeGrafter"/>
</dbReference>
<dbReference type="Pfam" id="PF13426">
    <property type="entry name" value="PAS_9"/>
    <property type="match status" value="1"/>
</dbReference>
<dbReference type="InterPro" id="IPR000014">
    <property type="entry name" value="PAS"/>
</dbReference>
<keyword evidence="2" id="KW-0288">FMN</keyword>
<keyword evidence="7" id="KW-1185">Reference proteome</keyword>
<feature type="region of interest" description="Disordered" evidence="4">
    <location>
        <begin position="266"/>
        <end position="287"/>
    </location>
</feature>
<feature type="compositionally biased region" description="Polar residues" evidence="4">
    <location>
        <begin position="266"/>
        <end position="282"/>
    </location>
</feature>
<dbReference type="InterPro" id="IPR000700">
    <property type="entry name" value="PAS-assoc_C"/>
</dbReference>
<feature type="region of interest" description="Disordered" evidence="4">
    <location>
        <begin position="654"/>
        <end position="685"/>
    </location>
</feature>
<feature type="region of interest" description="Disordered" evidence="4">
    <location>
        <begin position="1"/>
        <end position="43"/>
    </location>
</feature>
<feature type="region of interest" description="Disordered" evidence="4">
    <location>
        <begin position="53"/>
        <end position="72"/>
    </location>
</feature>
<proteinExistence type="predicted"/>
<evidence type="ECO:0000256" key="4">
    <source>
        <dbReference type="SAM" id="MobiDB-lite"/>
    </source>
</evidence>
<feature type="compositionally biased region" description="Basic and acidic residues" evidence="4">
    <location>
        <begin position="216"/>
        <end position="226"/>
    </location>
</feature>
<evidence type="ECO:0000256" key="1">
    <source>
        <dbReference type="ARBA" id="ARBA00022630"/>
    </source>
</evidence>
<evidence type="ECO:0000256" key="2">
    <source>
        <dbReference type="ARBA" id="ARBA00022643"/>
    </source>
</evidence>
<evidence type="ECO:0000256" key="3">
    <source>
        <dbReference type="ARBA" id="ARBA00022991"/>
    </source>
</evidence>
<dbReference type="SUPFAM" id="SSF55785">
    <property type="entry name" value="PYP-like sensor domain (PAS domain)"/>
    <property type="match status" value="1"/>
</dbReference>
<feature type="region of interest" description="Disordered" evidence="4">
    <location>
        <begin position="81"/>
        <end position="117"/>
    </location>
</feature>